<accession>A0A248LPI8</accession>
<evidence type="ECO:0000256" key="2">
    <source>
        <dbReference type="ARBA" id="ARBA00022448"/>
    </source>
</evidence>
<evidence type="ECO:0000256" key="5">
    <source>
        <dbReference type="ARBA" id="ARBA00022519"/>
    </source>
</evidence>
<dbReference type="SUPFAM" id="SSF52540">
    <property type="entry name" value="P-loop containing nucleoside triphosphate hydrolases"/>
    <property type="match status" value="1"/>
</dbReference>
<sequence>MKARTLALVGNPNCGKTTLFNALTGAHQRVGNWPGITVERKLGHFSVDGQPYDLVDLPGTYAIDSQNAGISEDERIARDYAVSGEADLLINVVDASNLQRNLYLTLQLLELGRPMLVVLNLIDVVHDRGEQLDLAALESALDCPVIAVSASSGTGLSALRQAIARATARAPRPAATLGATLEQWLEQQQARQPGRTRQQWVADLECGRLPAGQWPELHGEDVDIVVASSRYEQIDNLCRQVITRPGSASISTTERLDRIVLSRVFGIPIFLLSMYLMFLLAINLGAVFIDFFDGLTGTLLVDGTAHLLGLAGAPEWLTAILAHGVGGGIQTVSTFIPVVMAMFLCLAFLEDSGYLARAAMVIDRAMRAIGLPGKAFVPMLVGFGCNVPAIMGTRTLDSTRDRLTAIMMVPFMSCGARLPVYALFAAVFFPSNGQNVVFGLYLLGIAMAILTGLAMKRTLLPGEATPFVMELPPYRLPNLRGVLTHTWMRLRSFVVNAGRVIVCVVVVLSLFNSLGTDGSFGNENSDKSVLSAVGRSITPVFTPMGIQPDNWPATVGLFTGIFAKEAVVGTLDALYSQLARNTGGEHADAKDAGYDPVAGIEAAFATIPANLAGLSDAVLDPLGLKVASEDQGSLAEDKNLHESTFGQMAQLFGGASAGLAYLVFVLLYTPCVAAMGAVWREAGPRWAVIVAGWTFALAWGTATLTYQTSRLATHPGEAGGWMAAVFVCAALALLVLRQIGQRGMAPELATAEGCGGSGCGKCSC</sequence>
<proteinExistence type="inferred from homology"/>
<dbReference type="PRINTS" id="PR00326">
    <property type="entry name" value="GTP1OBG"/>
</dbReference>
<dbReference type="GO" id="GO:0005886">
    <property type="term" value="C:plasma membrane"/>
    <property type="evidence" value="ECO:0007669"/>
    <property type="project" value="UniProtKB-SubCell"/>
</dbReference>
<dbReference type="PANTHER" id="PTHR43185">
    <property type="entry name" value="FERROUS IRON TRANSPORT PROTEIN B"/>
    <property type="match status" value="1"/>
</dbReference>
<dbReference type="GO" id="GO:0005525">
    <property type="term" value="F:GTP binding"/>
    <property type="evidence" value="ECO:0007669"/>
    <property type="project" value="UniProtKB-KW"/>
</dbReference>
<dbReference type="InterPro" id="IPR027417">
    <property type="entry name" value="P-loop_NTPase"/>
</dbReference>
<evidence type="ECO:0000256" key="10">
    <source>
        <dbReference type="ARBA" id="ARBA00023065"/>
    </source>
</evidence>
<evidence type="ECO:0000256" key="1">
    <source>
        <dbReference type="ARBA" id="ARBA00004429"/>
    </source>
</evidence>
<feature type="binding site" evidence="15">
    <location>
        <position position="21"/>
    </location>
    <ligand>
        <name>Mg(2+)</name>
        <dbReference type="ChEBI" id="CHEBI:18420"/>
        <label>2</label>
    </ligand>
</feature>
<keyword evidence="2 16" id="KW-0813">Transport</keyword>
<feature type="binding site" evidence="14">
    <location>
        <begin position="35"/>
        <end position="39"/>
    </location>
    <ligand>
        <name>GTP</name>
        <dbReference type="ChEBI" id="CHEBI:37565"/>
        <label>2</label>
    </ligand>
</feature>
<feature type="transmembrane region" description="Helical" evidence="16">
    <location>
        <begin position="325"/>
        <end position="349"/>
    </location>
</feature>
<evidence type="ECO:0000256" key="16">
    <source>
        <dbReference type="RuleBase" id="RU362098"/>
    </source>
</evidence>
<dbReference type="EMBL" id="CP022115">
    <property type="protein sequence ID" value="ASJ26063.1"/>
    <property type="molecule type" value="Genomic_DNA"/>
</dbReference>
<evidence type="ECO:0000259" key="17">
    <source>
        <dbReference type="PROSITE" id="PS51711"/>
    </source>
</evidence>
<dbReference type="NCBIfam" id="TIGR00231">
    <property type="entry name" value="small_GTP"/>
    <property type="match status" value="1"/>
</dbReference>
<feature type="transmembrane region" description="Helical" evidence="16">
    <location>
        <begin position="686"/>
        <end position="706"/>
    </location>
</feature>
<keyword evidence="10" id="KW-0406">Ion transport</keyword>
<evidence type="ECO:0000256" key="11">
    <source>
        <dbReference type="ARBA" id="ARBA00023134"/>
    </source>
</evidence>
<dbReference type="Pfam" id="PF07670">
    <property type="entry name" value="Gate"/>
    <property type="match status" value="2"/>
</dbReference>
<dbReference type="FunFam" id="3.40.50.300:FF:000426">
    <property type="entry name" value="Ferrous iron transport protein B"/>
    <property type="match status" value="1"/>
</dbReference>
<dbReference type="InterPro" id="IPR011642">
    <property type="entry name" value="Gate_dom"/>
</dbReference>
<keyword evidence="12 16" id="KW-0472">Membrane</keyword>
<dbReference type="InterPro" id="IPR006073">
    <property type="entry name" value="GTP-bd"/>
</dbReference>
<dbReference type="Proteomes" id="UP000197424">
    <property type="component" value="Chromosome"/>
</dbReference>
<dbReference type="InterPro" id="IPR003373">
    <property type="entry name" value="Fe2_transport_prot-B"/>
</dbReference>
<dbReference type="Pfam" id="PF02421">
    <property type="entry name" value="FeoB_N"/>
    <property type="match status" value="1"/>
</dbReference>
<evidence type="ECO:0000256" key="15">
    <source>
        <dbReference type="PIRSR" id="PIRSR603373-2"/>
    </source>
</evidence>
<evidence type="ECO:0000256" key="3">
    <source>
        <dbReference type="ARBA" id="ARBA00022475"/>
    </source>
</evidence>
<keyword evidence="15" id="KW-0460">Magnesium</keyword>
<organism evidence="18 19">
    <name type="scientific">Laribacter hongkongensis</name>
    <dbReference type="NCBI Taxonomy" id="168471"/>
    <lineage>
        <taxon>Bacteria</taxon>
        <taxon>Pseudomonadati</taxon>
        <taxon>Pseudomonadota</taxon>
        <taxon>Betaproteobacteria</taxon>
        <taxon>Neisseriales</taxon>
        <taxon>Aquaspirillaceae</taxon>
        <taxon>Laribacter</taxon>
    </lineage>
</organism>
<dbReference type="InterPro" id="IPR011640">
    <property type="entry name" value="Fe2_transport_prot_B_C"/>
</dbReference>
<dbReference type="InterPro" id="IPR005225">
    <property type="entry name" value="Small_GTP-bd"/>
</dbReference>
<feature type="binding site" evidence="14">
    <location>
        <begin position="56"/>
        <end position="59"/>
    </location>
    <ligand>
        <name>GTP</name>
        <dbReference type="ChEBI" id="CHEBI:37565"/>
        <label>3</label>
    </ligand>
</feature>
<evidence type="ECO:0000256" key="8">
    <source>
        <dbReference type="ARBA" id="ARBA00022989"/>
    </source>
</evidence>
<comment type="function">
    <text evidence="16">Probable transporter of a GTP-driven Fe(2+) uptake system.</text>
</comment>
<evidence type="ECO:0000256" key="9">
    <source>
        <dbReference type="ARBA" id="ARBA00023004"/>
    </source>
</evidence>
<dbReference type="NCBIfam" id="NF007105">
    <property type="entry name" value="PRK09554.1"/>
    <property type="match status" value="1"/>
</dbReference>
<feature type="binding site" evidence="14">
    <location>
        <begin position="10"/>
        <end position="17"/>
    </location>
    <ligand>
        <name>GTP</name>
        <dbReference type="ChEBI" id="CHEBI:37565"/>
        <label>1</label>
    </ligand>
</feature>
<keyword evidence="3" id="KW-1003">Cell membrane</keyword>
<keyword evidence="9 16" id="KW-0408">Iron</keyword>
<evidence type="ECO:0000313" key="19">
    <source>
        <dbReference type="Proteomes" id="UP000197424"/>
    </source>
</evidence>
<keyword evidence="5" id="KW-0997">Cell inner membrane</keyword>
<reference evidence="19" key="1">
    <citation type="submission" date="2017-06" db="EMBL/GenBank/DDBJ databases">
        <title>Whole genome sequence of Laribacter hongkongensis LHGZ1.</title>
        <authorList>
            <person name="Chen D."/>
            <person name="Wu H."/>
            <person name="Chen J."/>
        </authorList>
    </citation>
    <scope>NUCLEOTIDE SEQUENCE [LARGE SCALE GENOMIC DNA]</scope>
    <source>
        <strain evidence="19">LHGZ1</strain>
    </source>
</reference>
<feature type="binding site" evidence="15">
    <location>
        <position position="22"/>
    </location>
    <ligand>
        <name>Mg(2+)</name>
        <dbReference type="ChEBI" id="CHEBI:18420"/>
        <label>1</label>
    </ligand>
</feature>
<feature type="transmembrane region" description="Helical" evidence="16">
    <location>
        <begin position="658"/>
        <end position="679"/>
    </location>
</feature>
<protein>
    <recommendedName>
        <fullName evidence="13 16">Ferrous iron transport protein B</fullName>
    </recommendedName>
</protein>
<keyword evidence="11 14" id="KW-0342">GTP-binding</keyword>
<evidence type="ECO:0000256" key="13">
    <source>
        <dbReference type="NCBIfam" id="TIGR00437"/>
    </source>
</evidence>
<dbReference type="InterPro" id="IPR050860">
    <property type="entry name" value="FeoB_GTPase"/>
</dbReference>
<feature type="transmembrane region" description="Helical" evidence="16">
    <location>
        <begin position="718"/>
        <end position="736"/>
    </location>
</feature>
<feature type="binding site" evidence="14">
    <location>
        <begin position="120"/>
        <end position="123"/>
    </location>
    <ligand>
        <name>GTP</name>
        <dbReference type="ChEBI" id="CHEBI:37565"/>
        <label>1</label>
    </ligand>
</feature>
<name>A0A248LPI8_9NEIS</name>
<dbReference type="Pfam" id="PF07664">
    <property type="entry name" value="FeoB_C"/>
    <property type="match status" value="1"/>
</dbReference>
<feature type="transmembrane region" description="Helical" evidence="16">
    <location>
        <begin position="369"/>
        <end position="391"/>
    </location>
</feature>
<dbReference type="GO" id="GO:0015093">
    <property type="term" value="F:ferrous iron transmembrane transporter activity"/>
    <property type="evidence" value="ECO:0007669"/>
    <property type="project" value="UniProtKB-UniRule"/>
</dbReference>
<evidence type="ECO:0000313" key="18">
    <source>
        <dbReference type="EMBL" id="ASJ26063.1"/>
    </source>
</evidence>
<dbReference type="InterPro" id="IPR030389">
    <property type="entry name" value="G_FEOB_dom"/>
</dbReference>
<dbReference type="PANTHER" id="PTHR43185:SF1">
    <property type="entry name" value="FE(2+) TRANSPORTER FEOB"/>
    <property type="match status" value="1"/>
</dbReference>
<dbReference type="PROSITE" id="PS51711">
    <property type="entry name" value="G_FEOB"/>
    <property type="match status" value="1"/>
</dbReference>
<feature type="binding site" evidence="15">
    <location>
        <position position="25"/>
    </location>
    <ligand>
        <name>Mg(2+)</name>
        <dbReference type="ChEBI" id="CHEBI:18420"/>
        <label>2</label>
    </ligand>
</feature>
<feature type="binding site" evidence="15">
    <location>
        <position position="24"/>
    </location>
    <ligand>
        <name>Mg(2+)</name>
        <dbReference type="ChEBI" id="CHEBI:18420"/>
        <label>2</label>
    </ligand>
</feature>
<evidence type="ECO:0000256" key="14">
    <source>
        <dbReference type="PIRSR" id="PIRSR603373-1"/>
    </source>
</evidence>
<dbReference type="NCBIfam" id="TIGR00437">
    <property type="entry name" value="feoB"/>
    <property type="match status" value="1"/>
</dbReference>
<keyword evidence="7 14" id="KW-0547">Nucleotide-binding</keyword>
<keyword evidence="8 16" id="KW-1133">Transmembrane helix</keyword>
<feature type="transmembrane region" description="Helical" evidence="16">
    <location>
        <begin position="435"/>
        <end position="455"/>
    </location>
</feature>
<feature type="domain" description="FeoB-type G" evidence="17">
    <location>
        <begin position="3"/>
        <end position="169"/>
    </location>
</feature>
<comment type="similarity">
    <text evidence="16">Belongs to the TRAFAC class TrmE-Era-EngA-EngB-Septin-like GTPase superfamily. FeoB GTPase (TC 9.A.8) family.</text>
</comment>
<evidence type="ECO:0000256" key="12">
    <source>
        <dbReference type="ARBA" id="ARBA00023136"/>
    </source>
</evidence>
<comment type="subcellular location">
    <subcellularLocation>
        <location evidence="1 16">Cell inner membrane</location>
        <topology evidence="1 16">Multi-pass membrane protein</topology>
    </subcellularLocation>
</comment>
<dbReference type="AlphaFoldDB" id="A0A248LPI8"/>
<dbReference type="CDD" id="cd01879">
    <property type="entry name" value="FeoB"/>
    <property type="match status" value="1"/>
</dbReference>
<evidence type="ECO:0000256" key="6">
    <source>
        <dbReference type="ARBA" id="ARBA00022692"/>
    </source>
</evidence>
<dbReference type="GO" id="GO:0046872">
    <property type="term" value="F:metal ion binding"/>
    <property type="evidence" value="ECO:0007669"/>
    <property type="project" value="UniProtKB-KW"/>
</dbReference>
<evidence type="ECO:0000256" key="4">
    <source>
        <dbReference type="ARBA" id="ARBA00022496"/>
    </source>
</evidence>
<dbReference type="OrthoDB" id="9809127at2"/>
<feature type="transmembrane region" description="Helical" evidence="16">
    <location>
        <begin position="403"/>
        <end position="429"/>
    </location>
</feature>
<dbReference type="RefSeq" id="WP_088861679.1">
    <property type="nucleotide sequence ID" value="NZ_CP022115.1"/>
</dbReference>
<keyword evidence="4 16" id="KW-0410">Iron transport</keyword>
<gene>
    <name evidence="18" type="ORF">LHGZ1_3232</name>
</gene>
<dbReference type="Gene3D" id="3.40.50.300">
    <property type="entry name" value="P-loop containing nucleotide triphosphate hydrolases"/>
    <property type="match status" value="1"/>
</dbReference>
<feature type="transmembrane region" description="Helical" evidence="16">
    <location>
        <begin position="264"/>
        <end position="289"/>
    </location>
</feature>
<evidence type="ECO:0000256" key="7">
    <source>
        <dbReference type="ARBA" id="ARBA00022741"/>
    </source>
</evidence>
<keyword evidence="15" id="KW-0479">Metal-binding</keyword>
<keyword evidence="6 16" id="KW-0812">Transmembrane</keyword>